<feature type="domain" description="Carrier" evidence="5">
    <location>
        <begin position="1010"/>
        <end position="1085"/>
    </location>
</feature>
<dbReference type="InterPro" id="IPR001242">
    <property type="entry name" value="Condensation_dom"/>
</dbReference>
<proteinExistence type="predicted"/>
<evidence type="ECO:0000313" key="6">
    <source>
        <dbReference type="EMBL" id="UUL82303.1"/>
    </source>
</evidence>
<dbReference type="InterPro" id="IPR036736">
    <property type="entry name" value="ACP-like_sf"/>
</dbReference>
<dbReference type="Pfam" id="PF00668">
    <property type="entry name" value="Condensation"/>
    <property type="match status" value="1"/>
</dbReference>
<keyword evidence="3" id="KW-0597">Phosphoprotein</keyword>
<dbReference type="Pfam" id="PF00550">
    <property type="entry name" value="PP-binding"/>
    <property type="match status" value="1"/>
</dbReference>
<dbReference type="PANTHER" id="PTHR45527">
    <property type="entry name" value="NONRIBOSOMAL PEPTIDE SYNTHETASE"/>
    <property type="match status" value="1"/>
</dbReference>
<keyword evidence="7" id="KW-1185">Reference proteome</keyword>
<dbReference type="Pfam" id="PF00501">
    <property type="entry name" value="AMP-binding"/>
    <property type="match status" value="1"/>
</dbReference>
<dbReference type="SUPFAM" id="SSF52777">
    <property type="entry name" value="CoA-dependent acyltransferases"/>
    <property type="match status" value="2"/>
</dbReference>
<feature type="region of interest" description="Disordered" evidence="4">
    <location>
        <begin position="21"/>
        <end position="43"/>
    </location>
</feature>
<dbReference type="Pfam" id="PF13193">
    <property type="entry name" value="AMP-binding_C"/>
    <property type="match status" value="1"/>
</dbReference>
<dbReference type="PROSITE" id="PS00012">
    <property type="entry name" value="PHOSPHOPANTETHEINE"/>
    <property type="match status" value="1"/>
</dbReference>
<dbReference type="InterPro" id="IPR020806">
    <property type="entry name" value="PKS_PP-bd"/>
</dbReference>
<dbReference type="Gene3D" id="3.40.50.1820">
    <property type="entry name" value="alpha/beta hydrolase"/>
    <property type="match status" value="1"/>
</dbReference>
<dbReference type="SMART" id="SM00823">
    <property type="entry name" value="PKS_PP"/>
    <property type="match status" value="1"/>
</dbReference>
<dbReference type="InterPro" id="IPR023213">
    <property type="entry name" value="CAT-like_dom_sf"/>
</dbReference>
<evidence type="ECO:0000256" key="3">
    <source>
        <dbReference type="ARBA" id="ARBA00022553"/>
    </source>
</evidence>
<evidence type="ECO:0000256" key="2">
    <source>
        <dbReference type="ARBA" id="ARBA00022450"/>
    </source>
</evidence>
<dbReference type="InterPro" id="IPR020845">
    <property type="entry name" value="AMP-binding_CS"/>
</dbReference>
<dbReference type="PROSITE" id="PS50075">
    <property type="entry name" value="CARRIER"/>
    <property type="match status" value="1"/>
</dbReference>
<dbReference type="InterPro" id="IPR009081">
    <property type="entry name" value="PP-bd_ACP"/>
</dbReference>
<dbReference type="CDD" id="cd19531">
    <property type="entry name" value="LCL_NRPS-like"/>
    <property type="match status" value="1"/>
</dbReference>
<dbReference type="PROSITE" id="PS00455">
    <property type="entry name" value="AMP_BINDING"/>
    <property type="match status" value="1"/>
</dbReference>
<dbReference type="RefSeq" id="WP_256506109.1">
    <property type="nucleotide sequence ID" value="NZ_CP101740.1"/>
</dbReference>
<evidence type="ECO:0000259" key="5">
    <source>
        <dbReference type="PROSITE" id="PS50075"/>
    </source>
</evidence>
<keyword evidence="2" id="KW-0596">Phosphopantetheine</keyword>
<comment type="cofactor">
    <cofactor evidence="1">
        <name>pantetheine 4'-phosphate</name>
        <dbReference type="ChEBI" id="CHEBI:47942"/>
    </cofactor>
</comment>
<dbReference type="InterPro" id="IPR045851">
    <property type="entry name" value="AMP-bd_C_sf"/>
</dbReference>
<dbReference type="Gene3D" id="2.30.38.10">
    <property type="entry name" value="Luciferase, Domain 3"/>
    <property type="match status" value="1"/>
</dbReference>
<organism evidence="6 7">
    <name type="scientific">Sphingomonas qomolangmaensis</name>
    <dbReference type="NCBI Taxonomy" id="2918765"/>
    <lineage>
        <taxon>Bacteria</taxon>
        <taxon>Pseudomonadati</taxon>
        <taxon>Pseudomonadota</taxon>
        <taxon>Alphaproteobacteria</taxon>
        <taxon>Sphingomonadales</taxon>
        <taxon>Sphingomonadaceae</taxon>
        <taxon>Sphingomonas</taxon>
    </lineage>
</organism>
<dbReference type="Gene3D" id="3.30.559.30">
    <property type="entry name" value="Nonribosomal peptide synthetase, condensation domain"/>
    <property type="match status" value="1"/>
</dbReference>
<evidence type="ECO:0000256" key="1">
    <source>
        <dbReference type="ARBA" id="ARBA00001957"/>
    </source>
</evidence>
<feature type="compositionally biased region" description="Basic and acidic residues" evidence="4">
    <location>
        <begin position="21"/>
        <end position="30"/>
    </location>
</feature>
<dbReference type="EMBL" id="CP101740">
    <property type="protein sequence ID" value="UUL82303.1"/>
    <property type="molecule type" value="Genomic_DNA"/>
</dbReference>
<name>A0ABY5L5S4_9SPHN</name>
<dbReference type="SUPFAM" id="SSF56801">
    <property type="entry name" value="Acetyl-CoA synthetase-like"/>
    <property type="match status" value="1"/>
</dbReference>
<dbReference type="InterPro" id="IPR000873">
    <property type="entry name" value="AMP-dep_synth/lig_dom"/>
</dbReference>
<evidence type="ECO:0000256" key="4">
    <source>
        <dbReference type="SAM" id="MobiDB-lite"/>
    </source>
</evidence>
<dbReference type="InterPro" id="IPR006162">
    <property type="entry name" value="Ppantetheine_attach_site"/>
</dbReference>
<protein>
    <submittedName>
        <fullName evidence="6">Amino acid adenylation domain-containing protein</fullName>
    </submittedName>
</protein>
<dbReference type="NCBIfam" id="TIGR01733">
    <property type="entry name" value="AA-adenyl-dom"/>
    <property type="match status" value="1"/>
</dbReference>
<dbReference type="Gene3D" id="3.30.559.10">
    <property type="entry name" value="Chloramphenicol acetyltransferase-like domain"/>
    <property type="match status" value="1"/>
</dbReference>
<reference evidence="6" key="1">
    <citation type="submission" date="2022-07" db="EMBL/GenBank/DDBJ databases">
        <title>Sphingomonas sp. nov., a novel bacterium isolated from the north slope of the Mount Everest.</title>
        <authorList>
            <person name="Cui X."/>
            <person name="Liu Y."/>
        </authorList>
    </citation>
    <scope>NUCLEOTIDE SEQUENCE</scope>
    <source>
        <strain evidence="6">S5-59</strain>
    </source>
</reference>
<dbReference type="Proteomes" id="UP001058533">
    <property type="component" value="Chromosome"/>
</dbReference>
<sequence length="1110" mass="119052">MSGDIRSRLAALSPAKRAMLEKRLRADRPETPSPRIPLRNHGEHPPLSFAQQRLWFLEQLEPGGGHYNLPLVLRFNAPVDARRLQAAINDIAARHEILRTRFVLVEGEPCQEIVRAIEISLDQGDLASLPPAQREAEAGRRSLASALLPFDLRDGPLIRAQLLRLGPADHLLTVTMHHIVADGWSLGVFARELSAIYAARSEGRPSPLPPLPLQYADFALWQRDHLQGETLDRLTEYWTRALAGMPTLLELPTDRVRPRVQTFEGGMFVRPYPKPAIDALSRLAQRHDATLFMALLAVFKILLHRLSGQTDIVVGSPIANRGRVELESLIGFFVNTMVLRTDLAGDPDFAGVLGRVRDVTLGAYAHQDLPFEQLVEKLNPSRSLDHNPLFQVMFGMQNTEAERPRHDENTQLGAATSKFDLTVSATETAGGLTCAFEFASALFDAETITALADTFGTLIEAVTDFPDLPVSRLPLARGQQRAQLIEAAATPGAAPAAATVHDLFALQSAKTPDAIAIEAQDRTLSYADSDREANRLARALGAAGIGPGAIVGLCMRRAAALPIAMLAIWNAGAAFLPLDPALPADRLGFMLADAGAALVLTHGVAEEVLAGAYAGPVWRLDRDAPPGADPDPYPDPYPDHVPAAPVSVPGSALAYVIYTSGSTGRPKGVLVTHEGAANALQTLVEAFALPQATRVLQFGSLSFDISIFDVLMAWGCGGTLCIADADDLLPGPPLADTLRTLAINAITLPPSGLAVTPVTPLPALTTLVCGGEALAPELASAWAASGRRVINAYGPTETTIWATYHECREGAGPPPIGRAVSRVRAQVLDRWLQPLPPGFPGELHIGGAGVALGYLGRPALTAERFVPDPFADAPGARLYRTGDRANLRPDGSIRFVGRVDHQIKLRGYRIELGEIESVAGAHPAVAMAAAVIERSPRGEPRILLACSPRDGAALARDALLDHLRAQLPEFMLPARLLVLAALPRTGSGKIDRKAIARIGDDAATEPVADAEGSPIEREIAALFAEVLEVPRLGRDANFFELGGHSLLATRAVMRLNERFGIALPLRELFEYPVVGDLARLVERARDGDAAAVPPVIARVRRRAVPAMATD</sequence>
<dbReference type="PANTHER" id="PTHR45527:SF1">
    <property type="entry name" value="FATTY ACID SYNTHASE"/>
    <property type="match status" value="1"/>
</dbReference>
<gene>
    <name evidence="6" type="ORF">NMP03_14130</name>
</gene>
<dbReference type="InterPro" id="IPR010071">
    <property type="entry name" value="AA_adenyl_dom"/>
</dbReference>
<dbReference type="Gene3D" id="3.30.300.30">
    <property type="match status" value="1"/>
</dbReference>
<dbReference type="InterPro" id="IPR025110">
    <property type="entry name" value="AMP-bd_C"/>
</dbReference>
<evidence type="ECO:0000313" key="7">
    <source>
        <dbReference type="Proteomes" id="UP001058533"/>
    </source>
</evidence>
<dbReference type="SUPFAM" id="SSF47336">
    <property type="entry name" value="ACP-like"/>
    <property type="match status" value="1"/>
</dbReference>
<accession>A0ABY5L5S4</accession>
<dbReference type="InterPro" id="IPR029058">
    <property type="entry name" value="AB_hydrolase_fold"/>
</dbReference>
<dbReference type="Gene3D" id="3.40.50.980">
    <property type="match status" value="2"/>
</dbReference>